<feature type="signal peptide" evidence="1">
    <location>
        <begin position="1"/>
        <end position="20"/>
    </location>
</feature>
<evidence type="ECO:0008006" key="4">
    <source>
        <dbReference type="Google" id="ProtNLM"/>
    </source>
</evidence>
<dbReference type="EnsemblMetazoa" id="BGLB010951-RB">
    <property type="protein sequence ID" value="BGLB010951-PB"/>
    <property type="gene ID" value="BGLB010951"/>
</dbReference>
<feature type="chain" id="PRO_5012971375" description="EGF-like domain-containing protein" evidence="1">
    <location>
        <begin position="21"/>
        <end position="195"/>
    </location>
</feature>
<dbReference type="Gene3D" id="2.170.300.10">
    <property type="entry name" value="Tie2 ligand-binding domain superfamily"/>
    <property type="match status" value="1"/>
</dbReference>
<dbReference type="AlphaFoldDB" id="A0A2C9K0C3"/>
<accession>A0A2C9K0C3</accession>
<proteinExistence type="predicted"/>
<protein>
    <recommendedName>
        <fullName evidence="4">EGF-like domain-containing protein</fullName>
    </recommendedName>
</protein>
<gene>
    <name evidence="2" type="primary">106074954</name>
</gene>
<dbReference type="VEuPathDB" id="VectorBase:BGLAX_043474"/>
<dbReference type="KEGG" id="bgt:106074954"/>
<evidence type="ECO:0000313" key="2">
    <source>
        <dbReference type="EnsemblMetazoa" id="BGLB010951-PB"/>
    </source>
</evidence>
<dbReference type="Proteomes" id="UP000076420">
    <property type="component" value="Unassembled WGS sequence"/>
</dbReference>
<sequence>MKCFIEICLLVYIYCTLVTAKACTSGWFGSECQFKCHCSANGVCDAHGRCPTKCDKGWFGLSCQYQDLAATATTITITPRHATFTWLRDNDESTCNEDKNLASIHLTWNTPFPFTWLRLKFNSQGLTGLFTITFKTIHSFTMSCNNEYYSTADNTTVDYKCDINEEINDLTLTGPGLKSICSFYISGGICVMLNV</sequence>
<reference evidence="2" key="1">
    <citation type="submission" date="2020-05" db="UniProtKB">
        <authorList>
            <consortium name="EnsemblMetazoa"/>
        </authorList>
    </citation>
    <scope>IDENTIFICATION</scope>
    <source>
        <strain evidence="2">BB02</strain>
    </source>
</reference>
<dbReference type="VEuPathDB" id="VectorBase:BGLB010951"/>
<name>A0A2C9K0C3_BIOGL</name>
<evidence type="ECO:0000313" key="3">
    <source>
        <dbReference type="Proteomes" id="UP000076420"/>
    </source>
</evidence>
<evidence type="ECO:0000256" key="1">
    <source>
        <dbReference type="SAM" id="SignalP"/>
    </source>
</evidence>
<keyword evidence="1" id="KW-0732">Signal</keyword>
<organism evidence="2 3">
    <name type="scientific">Biomphalaria glabrata</name>
    <name type="common">Bloodfluke planorb</name>
    <name type="synonym">Freshwater snail</name>
    <dbReference type="NCBI Taxonomy" id="6526"/>
    <lineage>
        <taxon>Eukaryota</taxon>
        <taxon>Metazoa</taxon>
        <taxon>Spiralia</taxon>
        <taxon>Lophotrochozoa</taxon>
        <taxon>Mollusca</taxon>
        <taxon>Gastropoda</taxon>
        <taxon>Heterobranchia</taxon>
        <taxon>Euthyneura</taxon>
        <taxon>Panpulmonata</taxon>
        <taxon>Hygrophila</taxon>
        <taxon>Lymnaeoidea</taxon>
        <taxon>Planorbidae</taxon>
        <taxon>Biomphalaria</taxon>
    </lineage>
</organism>